<feature type="region of interest" description="Disordered" evidence="1">
    <location>
        <begin position="1"/>
        <end position="25"/>
    </location>
</feature>
<gene>
    <name evidence="2" type="ORF">N0V91_007301</name>
</gene>
<evidence type="ECO:0000313" key="2">
    <source>
        <dbReference type="EMBL" id="KAJ4402268.1"/>
    </source>
</evidence>
<organism evidence="2 3">
    <name type="scientific">Didymella pomorum</name>
    <dbReference type="NCBI Taxonomy" id="749634"/>
    <lineage>
        <taxon>Eukaryota</taxon>
        <taxon>Fungi</taxon>
        <taxon>Dikarya</taxon>
        <taxon>Ascomycota</taxon>
        <taxon>Pezizomycotina</taxon>
        <taxon>Dothideomycetes</taxon>
        <taxon>Pleosporomycetidae</taxon>
        <taxon>Pleosporales</taxon>
        <taxon>Pleosporineae</taxon>
        <taxon>Didymellaceae</taxon>
        <taxon>Didymella</taxon>
    </lineage>
</organism>
<comment type="caution">
    <text evidence="2">The sequence shown here is derived from an EMBL/GenBank/DDBJ whole genome shotgun (WGS) entry which is preliminary data.</text>
</comment>
<dbReference type="AlphaFoldDB" id="A0A9W8Z997"/>
<sequence>MPPKKASNGAEGEASEGGKFLWEGPNDTKLLLLTQGRYVKPDEYEQLASAFSGATIGSIRNRISALRVKQRNMYEERGWQLLEGGAGHSTKKPKATPSKRAAGTEDGGEPETPTKRPRSPRKKKESKSANPEGDEEMGDGVKKEEELDEVWT</sequence>
<dbReference type="EMBL" id="JAPEVA010000063">
    <property type="protein sequence ID" value="KAJ4402268.1"/>
    <property type="molecule type" value="Genomic_DNA"/>
</dbReference>
<evidence type="ECO:0000313" key="3">
    <source>
        <dbReference type="Proteomes" id="UP001140510"/>
    </source>
</evidence>
<proteinExistence type="predicted"/>
<dbReference type="Proteomes" id="UP001140510">
    <property type="component" value="Unassembled WGS sequence"/>
</dbReference>
<accession>A0A9W8Z997</accession>
<protein>
    <submittedName>
        <fullName evidence="2">Uncharacterized protein</fullName>
    </submittedName>
</protein>
<feature type="region of interest" description="Disordered" evidence="1">
    <location>
        <begin position="80"/>
        <end position="152"/>
    </location>
</feature>
<evidence type="ECO:0000256" key="1">
    <source>
        <dbReference type="SAM" id="MobiDB-lite"/>
    </source>
</evidence>
<keyword evidence="3" id="KW-1185">Reference proteome</keyword>
<reference evidence="2" key="1">
    <citation type="submission" date="2022-10" db="EMBL/GenBank/DDBJ databases">
        <title>Tapping the CABI collections for fungal endophytes: first genome assemblies for Collariella, Neodidymelliopsis, Ascochyta clinopodiicola, Didymella pomorum, Didymosphaeria variabile, Neocosmospora piperis and Neocucurbitaria cava.</title>
        <authorList>
            <person name="Hill R."/>
        </authorList>
    </citation>
    <scope>NUCLEOTIDE SEQUENCE</scope>
    <source>
        <strain evidence="2">IMI 355091</strain>
    </source>
</reference>
<feature type="compositionally biased region" description="Low complexity" evidence="1">
    <location>
        <begin position="1"/>
        <end position="12"/>
    </location>
</feature>
<dbReference type="OrthoDB" id="3889136at2759"/>
<name>A0A9W8Z997_9PLEO</name>
<feature type="compositionally biased region" description="Basic residues" evidence="1">
    <location>
        <begin position="115"/>
        <end position="125"/>
    </location>
</feature>